<comment type="caution">
    <text evidence="2">The sequence shown here is derived from an EMBL/GenBank/DDBJ whole genome shotgun (WGS) entry which is preliminary data.</text>
</comment>
<evidence type="ECO:0000313" key="2">
    <source>
        <dbReference type="EMBL" id="CAF4168758.1"/>
    </source>
</evidence>
<dbReference type="Proteomes" id="UP000682733">
    <property type="component" value="Unassembled WGS sequence"/>
</dbReference>
<dbReference type="Pfam" id="PF10142">
    <property type="entry name" value="PhoPQ_related"/>
    <property type="match status" value="1"/>
</dbReference>
<protein>
    <submittedName>
        <fullName evidence="2">Uncharacterized protein</fullName>
    </submittedName>
</protein>
<dbReference type="Proteomes" id="UP000677228">
    <property type="component" value="Unassembled WGS sequence"/>
</dbReference>
<dbReference type="AlphaFoldDB" id="A0A8S2RLK2"/>
<evidence type="ECO:0000313" key="3">
    <source>
        <dbReference type="Proteomes" id="UP000682733"/>
    </source>
</evidence>
<reference evidence="2" key="1">
    <citation type="submission" date="2021-02" db="EMBL/GenBank/DDBJ databases">
        <authorList>
            <person name="Nowell W R."/>
        </authorList>
    </citation>
    <scope>NUCLEOTIDE SEQUENCE</scope>
</reference>
<name>A0A8S2RLK2_9BILA</name>
<evidence type="ECO:0000313" key="1">
    <source>
        <dbReference type="EMBL" id="CAF1358409.1"/>
    </source>
</evidence>
<dbReference type="PANTHER" id="PTHR31497">
    <property type="entry name" value="AUTOCRINE PROLIFERATION REPRESSOR PROTEIN A"/>
    <property type="match status" value="1"/>
</dbReference>
<sequence length="84" mass="9829">MKFGTPLDDYVNAPDPYYKWNLIRQYQNKDYNAYILNLTSQKWLDETFSSRPIWQHYVSIVIPSNLIRTNTALLWVDNGNSGAA</sequence>
<gene>
    <name evidence="1" type="ORF">OVA965_LOCUS31130</name>
    <name evidence="2" type="ORF">TMI583_LOCUS31953</name>
</gene>
<dbReference type="PANTHER" id="PTHR31497:SF0">
    <property type="entry name" value="AUTOCRINE PROLIFERATION REPRESSOR PROTEIN A"/>
    <property type="match status" value="1"/>
</dbReference>
<accession>A0A8S2RLK2</accession>
<organism evidence="2 3">
    <name type="scientific">Didymodactylos carnosus</name>
    <dbReference type="NCBI Taxonomy" id="1234261"/>
    <lineage>
        <taxon>Eukaryota</taxon>
        <taxon>Metazoa</taxon>
        <taxon>Spiralia</taxon>
        <taxon>Gnathifera</taxon>
        <taxon>Rotifera</taxon>
        <taxon>Eurotatoria</taxon>
        <taxon>Bdelloidea</taxon>
        <taxon>Philodinida</taxon>
        <taxon>Philodinidae</taxon>
        <taxon>Didymodactylos</taxon>
    </lineage>
</organism>
<dbReference type="EMBL" id="CAJOBA010044798">
    <property type="protein sequence ID" value="CAF4168758.1"/>
    <property type="molecule type" value="Genomic_DNA"/>
</dbReference>
<dbReference type="InterPro" id="IPR009199">
    <property type="entry name" value="PhoPQ-act_pathogen-rel_PqaA"/>
</dbReference>
<proteinExistence type="predicted"/>
<dbReference type="EMBL" id="CAJNOK010023148">
    <property type="protein sequence ID" value="CAF1358409.1"/>
    <property type="molecule type" value="Genomic_DNA"/>
</dbReference>